<dbReference type="InParanoid" id="V5FD02"/>
<evidence type="ECO:0000256" key="5">
    <source>
        <dbReference type="ARBA" id="ARBA00022786"/>
    </source>
</evidence>
<evidence type="ECO:0000256" key="3">
    <source>
        <dbReference type="ARBA" id="ARBA00022737"/>
    </source>
</evidence>
<evidence type="ECO:0000256" key="6">
    <source>
        <dbReference type="ARBA" id="ARBA00022833"/>
    </source>
</evidence>
<feature type="compositionally biased region" description="Low complexity" evidence="7">
    <location>
        <begin position="92"/>
        <end position="106"/>
    </location>
</feature>
<evidence type="ECO:0000256" key="7">
    <source>
        <dbReference type="SAM" id="MobiDB-lite"/>
    </source>
</evidence>
<keyword evidence="3" id="KW-0677">Repeat</keyword>
<dbReference type="GO" id="GO:0016567">
    <property type="term" value="P:protein ubiquitination"/>
    <property type="evidence" value="ECO:0007669"/>
    <property type="project" value="InterPro"/>
</dbReference>
<keyword evidence="4" id="KW-0863">Zinc-finger</keyword>
<evidence type="ECO:0000256" key="4">
    <source>
        <dbReference type="ARBA" id="ARBA00022771"/>
    </source>
</evidence>
<comment type="caution">
    <text evidence="9">The sequence shown here is derived from an EMBL/GenBank/DDBJ whole genome shotgun (WGS) entry which is preliminary data.</text>
</comment>
<evidence type="ECO:0000313" key="10">
    <source>
        <dbReference type="Proteomes" id="UP000018001"/>
    </source>
</evidence>
<feature type="compositionally biased region" description="Acidic residues" evidence="7">
    <location>
        <begin position="375"/>
        <end position="384"/>
    </location>
</feature>
<evidence type="ECO:0000256" key="2">
    <source>
        <dbReference type="ARBA" id="ARBA00022723"/>
    </source>
</evidence>
<keyword evidence="1" id="KW-0808">Transferase</keyword>
<sequence length="501" mass="54943">MGSSNSHPVRETKHPQLIQRSLPSGKASEQSVIQPLQPVCTAGSSDPEPNHSLPTEQEQIPVTARELPCAQAGPGPGEQHNLEVNNIIPVPDITPPTTATEPTNNTCSPPEDEEGHSSCGWCSEIIYIEKDGLFFCKKCGSGICKDCVRKLFLDACKSEANMPPRCCVPVPLAFARDFLSEGEVSLFREKYEEWITPNRVYCPVPTCSAFIPYRLFPDTAGGKGSSKDEQTPDRDTDSAAVDGISPKVDIHTPPLTPPQSCSPCPPQPAASVRCPKCEVTICCSCKKLAHDGSPCSDVRDIDPLLERALRKWGYKRCIKCHAAVRRIFGCSHMRCRCGAQWCWYCAKPMDVCRDEGCHGNEDEDGDGKDHNSDTPDTDSDIGEDLEAGSDVVSRSGDFGDEPNTAEVDIFACEHCWESLEEDATLEYDCTRCWMKVAPLPLFAQYQGIKSLVETGSLHGQKESDDERWVSEDQAMQRCYNCSLIVCPGCADELDPDEGSQV</sequence>
<keyword evidence="10" id="KW-1185">Reference proteome</keyword>
<dbReference type="CDD" id="cd22584">
    <property type="entry name" value="Rcat_RBR_unk"/>
    <property type="match status" value="1"/>
</dbReference>
<proteinExistence type="predicted"/>
<evidence type="ECO:0000256" key="1">
    <source>
        <dbReference type="ARBA" id="ARBA00022679"/>
    </source>
</evidence>
<dbReference type="InterPro" id="IPR044066">
    <property type="entry name" value="TRIAD_supradom"/>
</dbReference>
<keyword evidence="6" id="KW-0862">Zinc</keyword>
<keyword evidence="2" id="KW-0479">Metal-binding</keyword>
<feature type="region of interest" description="Disordered" evidence="7">
    <location>
        <begin position="1"/>
        <end position="59"/>
    </location>
</feature>
<dbReference type="InterPro" id="IPR031127">
    <property type="entry name" value="E3_UB_ligase_RBR"/>
</dbReference>
<feature type="compositionally biased region" description="Polar residues" evidence="7">
    <location>
        <begin position="18"/>
        <end position="34"/>
    </location>
</feature>
<feature type="compositionally biased region" description="Basic and acidic residues" evidence="7">
    <location>
        <begin position="225"/>
        <end position="237"/>
    </location>
</feature>
<dbReference type="AlphaFoldDB" id="V5FD02"/>
<protein>
    <recommendedName>
        <fullName evidence="8">RING-type domain-containing protein</fullName>
    </recommendedName>
</protein>
<dbReference type="PROSITE" id="PS51873">
    <property type="entry name" value="TRIAD"/>
    <property type="match status" value="1"/>
</dbReference>
<gene>
    <name evidence="9" type="ORF">PVAR5_3649</name>
</gene>
<dbReference type="GO" id="GO:0008270">
    <property type="term" value="F:zinc ion binding"/>
    <property type="evidence" value="ECO:0007669"/>
    <property type="project" value="UniProtKB-KW"/>
</dbReference>
<name>V5FD02_BYSSN</name>
<dbReference type="PANTHER" id="PTHR11685">
    <property type="entry name" value="RBR FAMILY RING FINGER AND IBR DOMAIN-CONTAINING"/>
    <property type="match status" value="1"/>
</dbReference>
<dbReference type="Proteomes" id="UP000018001">
    <property type="component" value="Unassembled WGS sequence"/>
</dbReference>
<dbReference type="HOGENOM" id="CLU_040831_0_0_1"/>
<keyword evidence="5" id="KW-0833">Ubl conjugation pathway</keyword>
<organism evidence="9 10">
    <name type="scientific">Byssochlamys spectabilis (strain No. 5 / NBRC 109023)</name>
    <name type="common">Paecilomyces variotii</name>
    <dbReference type="NCBI Taxonomy" id="1356009"/>
    <lineage>
        <taxon>Eukaryota</taxon>
        <taxon>Fungi</taxon>
        <taxon>Dikarya</taxon>
        <taxon>Ascomycota</taxon>
        <taxon>Pezizomycotina</taxon>
        <taxon>Eurotiomycetes</taxon>
        <taxon>Eurotiomycetidae</taxon>
        <taxon>Eurotiales</taxon>
        <taxon>Thermoascaceae</taxon>
        <taxon>Paecilomyces</taxon>
    </lineage>
</organism>
<dbReference type="SUPFAM" id="SSF57850">
    <property type="entry name" value="RING/U-box"/>
    <property type="match status" value="1"/>
</dbReference>
<reference evidence="10" key="1">
    <citation type="journal article" date="2014" name="Genome Announc.">
        <title>Draft genome sequence of the formaldehyde-resistant fungus Byssochlamys spectabilis No. 5 (anamorph Paecilomyces variotii No. 5) (NBRC109023).</title>
        <authorList>
            <person name="Oka T."/>
            <person name="Ekino K."/>
            <person name="Fukuda K."/>
            <person name="Nomura Y."/>
        </authorList>
    </citation>
    <scope>NUCLEOTIDE SEQUENCE [LARGE SCALE GENOMIC DNA]</scope>
    <source>
        <strain evidence="10">No. 5 / NBRC 109023</strain>
    </source>
</reference>
<feature type="region of interest" description="Disordered" evidence="7">
    <location>
        <begin position="221"/>
        <end position="242"/>
    </location>
</feature>
<feature type="domain" description="RING-type" evidence="8">
    <location>
        <begin position="115"/>
        <end position="373"/>
    </location>
</feature>
<dbReference type="eggNOG" id="KOG1812">
    <property type="taxonomic scope" value="Eukaryota"/>
</dbReference>
<evidence type="ECO:0000313" key="9">
    <source>
        <dbReference type="EMBL" id="GAD95014.1"/>
    </source>
</evidence>
<dbReference type="OrthoDB" id="10009520at2759"/>
<evidence type="ECO:0000259" key="8">
    <source>
        <dbReference type="PROSITE" id="PS51873"/>
    </source>
</evidence>
<feature type="region of interest" description="Disordered" evidence="7">
    <location>
        <begin position="361"/>
        <end position="384"/>
    </location>
</feature>
<dbReference type="EMBL" id="BAUL01000110">
    <property type="protein sequence ID" value="GAD95014.1"/>
    <property type="molecule type" value="Genomic_DNA"/>
</dbReference>
<feature type="region of interest" description="Disordered" evidence="7">
    <location>
        <begin position="92"/>
        <end position="114"/>
    </location>
</feature>
<dbReference type="CDD" id="cd20335">
    <property type="entry name" value="BRcat_RBR"/>
    <property type="match status" value="1"/>
</dbReference>
<accession>V5FD02</accession>
<dbReference type="GO" id="GO:0004842">
    <property type="term" value="F:ubiquitin-protein transferase activity"/>
    <property type="evidence" value="ECO:0007669"/>
    <property type="project" value="InterPro"/>
</dbReference>
<dbReference type="Gene3D" id="1.20.120.1750">
    <property type="match status" value="1"/>
</dbReference>